<gene>
    <name evidence="1" type="ORF">JL09_g5421</name>
</gene>
<sequence>MTDKISLGTYLFEKLKEAGSYSIFGVPGDFNLA</sequence>
<reference evidence="2" key="1">
    <citation type="journal article" date="2014" name="Microb. Cell Fact.">
        <title>Exploiting Issatchenkia orientalis SD108 for succinic acid production.</title>
        <authorList>
            <person name="Xiao H."/>
            <person name="Shao Z."/>
            <person name="Jiang Y."/>
            <person name="Dole S."/>
            <person name="Zhao H."/>
        </authorList>
    </citation>
    <scope>NUCLEOTIDE SEQUENCE [LARGE SCALE GENOMIC DNA]</scope>
    <source>
        <strain evidence="2">SD108</strain>
    </source>
</reference>
<evidence type="ECO:0000313" key="2">
    <source>
        <dbReference type="Proteomes" id="UP000029867"/>
    </source>
</evidence>
<proteinExistence type="predicted"/>
<dbReference type="HOGENOM" id="CLU_3387172_0_0_1"/>
<dbReference type="EMBL" id="JQFK01000652">
    <property type="protein sequence ID" value="KGK35429.1"/>
    <property type="molecule type" value="Genomic_DNA"/>
</dbReference>
<comment type="caution">
    <text evidence="1">The sequence shown here is derived from an EMBL/GenBank/DDBJ whole genome shotgun (WGS) entry which is preliminary data.</text>
</comment>
<name>A0A099NTY2_PICKU</name>
<organism evidence="1 2">
    <name type="scientific">Pichia kudriavzevii</name>
    <name type="common">Yeast</name>
    <name type="synonym">Issatchenkia orientalis</name>
    <dbReference type="NCBI Taxonomy" id="4909"/>
    <lineage>
        <taxon>Eukaryota</taxon>
        <taxon>Fungi</taxon>
        <taxon>Dikarya</taxon>
        <taxon>Ascomycota</taxon>
        <taxon>Saccharomycotina</taxon>
        <taxon>Pichiomycetes</taxon>
        <taxon>Pichiales</taxon>
        <taxon>Pichiaceae</taxon>
        <taxon>Pichia</taxon>
    </lineage>
</organism>
<protein>
    <recommendedName>
        <fullName evidence="3">Thiamine pyrophosphate enzyme N-terminal TPP-binding domain-containing protein</fullName>
    </recommendedName>
</protein>
<dbReference type="Proteomes" id="UP000029867">
    <property type="component" value="Unassembled WGS sequence"/>
</dbReference>
<evidence type="ECO:0000313" key="1">
    <source>
        <dbReference type="EMBL" id="KGK35429.1"/>
    </source>
</evidence>
<feature type="non-terminal residue" evidence="1">
    <location>
        <position position="33"/>
    </location>
</feature>
<evidence type="ECO:0008006" key="3">
    <source>
        <dbReference type="Google" id="ProtNLM"/>
    </source>
</evidence>
<dbReference type="AlphaFoldDB" id="A0A099NTY2"/>
<accession>A0A099NTY2</accession>